<dbReference type="FunFam" id="3.40.640.10:FF:000224">
    <property type="entry name" value="Probable glycine dehydrogenase (decarboxylating) subunit 2"/>
    <property type="match status" value="1"/>
</dbReference>
<dbReference type="SUPFAM" id="SSF53383">
    <property type="entry name" value="PLP-dependent transferases"/>
    <property type="match status" value="1"/>
</dbReference>
<comment type="catalytic activity">
    <reaction evidence="5">
        <text>N(6)-[(R)-lipoyl]-L-lysyl-[glycine-cleavage complex H protein] + glycine + H(+) = N(6)-[(R)-S(8)-aminomethyldihydrolipoyl]-L-lysyl-[glycine-cleavage complex H protein] + CO2</text>
        <dbReference type="Rhea" id="RHEA:24304"/>
        <dbReference type="Rhea" id="RHEA-COMP:10494"/>
        <dbReference type="Rhea" id="RHEA-COMP:10495"/>
        <dbReference type="ChEBI" id="CHEBI:15378"/>
        <dbReference type="ChEBI" id="CHEBI:16526"/>
        <dbReference type="ChEBI" id="CHEBI:57305"/>
        <dbReference type="ChEBI" id="CHEBI:83099"/>
        <dbReference type="ChEBI" id="CHEBI:83143"/>
        <dbReference type="EC" id="1.4.4.2"/>
    </reaction>
</comment>
<accession>A0A810Q173</accession>
<organism evidence="8 9">
    <name type="scientific">Vescimonas fastidiosa</name>
    <dbReference type="NCBI Taxonomy" id="2714353"/>
    <lineage>
        <taxon>Bacteria</taxon>
        <taxon>Bacillati</taxon>
        <taxon>Bacillota</taxon>
        <taxon>Clostridia</taxon>
        <taxon>Eubacteriales</taxon>
        <taxon>Oscillospiraceae</taxon>
        <taxon>Vescimonas</taxon>
    </lineage>
</organism>
<evidence type="ECO:0000256" key="1">
    <source>
        <dbReference type="ARBA" id="ARBA00003788"/>
    </source>
</evidence>
<dbReference type="Proteomes" id="UP000681343">
    <property type="component" value="Plasmid pMM35_01"/>
</dbReference>
<dbReference type="EMBL" id="AP023416">
    <property type="protein sequence ID" value="BCK79606.1"/>
    <property type="molecule type" value="Genomic_DNA"/>
</dbReference>
<evidence type="ECO:0000313" key="9">
    <source>
        <dbReference type="Proteomes" id="UP000681343"/>
    </source>
</evidence>
<dbReference type="Pfam" id="PF00266">
    <property type="entry name" value="Aminotran_5"/>
    <property type="match status" value="1"/>
</dbReference>
<evidence type="ECO:0000256" key="2">
    <source>
        <dbReference type="ARBA" id="ARBA00012134"/>
    </source>
</evidence>
<evidence type="ECO:0000313" key="8">
    <source>
        <dbReference type="EMBL" id="BCK79606.1"/>
    </source>
</evidence>
<dbReference type="NCBIfam" id="NF003346">
    <property type="entry name" value="PRK04366.1"/>
    <property type="match status" value="1"/>
</dbReference>
<dbReference type="InterPro" id="IPR015422">
    <property type="entry name" value="PyrdxlP-dep_Trfase_small"/>
</dbReference>
<dbReference type="GO" id="GO:0005829">
    <property type="term" value="C:cytosol"/>
    <property type="evidence" value="ECO:0007669"/>
    <property type="project" value="TreeGrafter"/>
</dbReference>
<protein>
    <recommendedName>
        <fullName evidence="2">glycine dehydrogenase (aminomethyl-transferring)</fullName>
        <ecNumber evidence="2">1.4.4.2</ecNumber>
    </recommendedName>
</protein>
<evidence type="ECO:0000259" key="6">
    <source>
        <dbReference type="Pfam" id="PF00266"/>
    </source>
</evidence>
<dbReference type="EC" id="1.4.4.2" evidence="2"/>
<evidence type="ECO:0000256" key="3">
    <source>
        <dbReference type="ARBA" id="ARBA00022898"/>
    </source>
</evidence>
<keyword evidence="4" id="KW-0560">Oxidoreductase</keyword>
<keyword evidence="9" id="KW-1185">Reference proteome</keyword>
<dbReference type="PANTHER" id="PTHR11773">
    <property type="entry name" value="GLYCINE DEHYDROGENASE, DECARBOXYLATING"/>
    <property type="match status" value="1"/>
</dbReference>
<dbReference type="InterPro" id="IPR015424">
    <property type="entry name" value="PyrdxlP-dep_Trfase"/>
</dbReference>
<dbReference type="Pfam" id="PF21478">
    <property type="entry name" value="GcvP2_C"/>
    <property type="match status" value="1"/>
</dbReference>
<name>A0A810Q173_9FIRM</name>
<dbReference type="Gene3D" id="6.20.440.10">
    <property type="match status" value="1"/>
</dbReference>
<keyword evidence="8" id="KW-0614">Plasmid</keyword>
<dbReference type="KEGG" id="vfa:MM35RIKEN_17980"/>
<gene>
    <name evidence="8" type="primary">gcvPB</name>
    <name evidence="8" type="ORF">MM35RIKEN_17980</name>
</gene>
<dbReference type="AlphaFoldDB" id="A0A810Q173"/>
<sequence length="467" mass="50703">MKLIFEKSVPGRRCTILPACDVESVSLPDSLRREEKPALPEMSETDISRHYTELCKQVHGVNCGFYPLGSCTMKYNPRIDEEMAALPGFAGVHPLSPAQDRKGMQQVLDTAAEYLCQITGMDDMTFQPAAGAHGEFTGVLLIKQYHDARGDKKRTKIIVPDSAHGTNPATAAMCGFDVVNIASGPDGCVDLDALRAALGEDTAGLMLTNPNTVGIFDKNILEITRLVHEAGGLCYYDGANLNAVMGVVRPGDMGFDCIHMNLHKTFATPHGGGGPGAGAVGCKAFLKEFLPHSALAEEPGHIQVRSFQGNFLVVVRALAYLLTLGKEGIPEAAENAVLNANYLMAKLRGTYTPAYDRLCMHEFVLDLSDLKKETGVSALDVAKSLIDEGIHPPTMYFPLIVHEALMLEPTETEGIETLDHAAEVLRKLYHKAFEDAASMHTAPHNMPIGRPDEVQAARKPVLRWKNT</sequence>
<reference evidence="8" key="1">
    <citation type="submission" date="2020-09" db="EMBL/GenBank/DDBJ databases">
        <title>New species isolated from human feces.</title>
        <authorList>
            <person name="Kitahara M."/>
            <person name="Shigeno Y."/>
            <person name="Shime M."/>
            <person name="Matsumoto Y."/>
            <person name="Nakamura S."/>
            <person name="Motooka D."/>
            <person name="Fukuoka S."/>
            <person name="Nishikawa H."/>
            <person name="Benno Y."/>
        </authorList>
    </citation>
    <scope>NUCLEOTIDE SEQUENCE</scope>
    <source>
        <strain evidence="8">MM35</strain>
        <plasmid evidence="8">pMM35_01</plasmid>
    </source>
</reference>
<dbReference type="RefSeq" id="WP_212821287.1">
    <property type="nucleotide sequence ID" value="NZ_AP023416.1"/>
</dbReference>
<dbReference type="GO" id="GO:0016594">
    <property type="term" value="F:glycine binding"/>
    <property type="evidence" value="ECO:0007669"/>
    <property type="project" value="TreeGrafter"/>
</dbReference>
<dbReference type="PANTHER" id="PTHR11773:SF1">
    <property type="entry name" value="GLYCINE DEHYDROGENASE (DECARBOXYLATING), MITOCHONDRIAL"/>
    <property type="match status" value="1"/>
</dbReference>
<dbReference type="GO" id="GO:0030170">
    <property type="term" value="F:pyridoxal phosphate binding"/>
    <property type="evidence" value="ECO:0007669"/>
    <property type="project" value="TreeGrafter"/>
</dbReference>
<evidence type="ECO:0000259" key="7">
    <source>
        <dbReference type="Pfam" id="PF21478"/>
    </source>
</evidence>
<dbReference type="GO" id="GO:0019464">
    <property type="term" value="P:glycine decarboxylation via glycine cleavage system"/>
    <property type="evidence" value="ECO:0007669"/>
    <property type="project" value="TreeGrafter"/>
</dbReference>
<dbReference type="InterPro" id="IPR000192">
    <property type="entry name" value="Aminotrans_V_dom"/>
</dbReference>
<dbReference type="GO" id="GO:0004375">
    <property type="term" value="F:glycine dehydrogenase (decarboxylating) activity"/>
    <property type="evidence" value="ECO:0007669"/>
    <property type="project" value="UniProtKB-EC"/>
</dbReference>
<evidence type="ECO:0000256" key="5">
    <source>
        <dbReference type="ARBA" id="ARBA00049026"/>
    </source>
</evidence>
<dbReference type="Gene3D" id="3.90.1150.10">
    <property type="entry name" value="Aspartate Aminotransferase, domain 1"/>
    <property type="match status" value="1"/>
</dbReference>
<proteinExistence type="predicted"/>
<dbReference type="Gene3D" id="3.40.640.10">
    <property type="entry name" value="Type I PLP-dependent aspartate aminotransferase-like (Major domain)"/>
    <property type="match status" value="1"/>
</dbReference>
<keyword evidence="3" id="KW-0663">Pyridoxal phosphate</keyword>
<geneLocation type="plasmid" evidence="8 9">
    <name>pMM35_01</name>
</geneLocation>
<comment type="function">
    <text evidence="1">The glycine cleavage system catalyzes the degradation of glycine. The P protein binds the alpha-amino group of glycine through its pyridoxal phosphate cofactor; CO(2) is released and the remaining methylamine moiety is then transferred to the lipoamide cofactor of the H protein.</text>
</comment>
<dbReference type="GO" id="GO:0005960">
    <property type="term" value="C:glycine cleavage complex"/>
    <property type="evidence" value="ECO:0007669"/>
    <property type="project" value="TreeGrafter"/>
</dbReference>
<evidence type="ECO:0000256" key="4">
    <source>
        <dbReference type="ARBA" id="ARBA00023002"/>
    </source>
</evidence>
<dbReference type="InterPro" id="IPR020581">
    <property type="entry name" value="GDC_P"/>
</dbReference>
<dbReference type="InterPro" id="IPR049316">
    <property type="entry name" value="GDC-P_C"/>
</dbReference>
<feature type="domain" description="Aminotransferase class V" evidence="6">
    <location>
        <begin position="151"/>
        <end position="271"/>
    </location>
</feature>
<feature type="domain" description="Glycine dehydrogenase C-terminal" evidence="7">
    <location>
        <begin position="332"/>
        <end position="431"/>
    </location>
</feature>
<dbReference type="InterPro" id="IPR015421">
    <property type="entry name" value="PyrdxlP-dep_Trfase_major"/>
</dbReference>